<reference evidence="1" key="1">
    <citation type="submission" date="2023-04" db="EMBL/GenBank/DDBJ databases">
        <title>Draft Genome sequencing of Naganishia species isolated from polar environments using Oxford Nanopore Technology.</title>
        <authorList>
            <person name="Leo P."/>
            <person name="Venkateswaran K."/>
        </authorList>
    </citation>
    <scope>NUCLEOTIDE SEQUENCE</scope>
    <source>
        <strain evidence="1">MNA-CCFEE 5425</strain>
    </source>
</reference>
<keyword evidence="2" id="KW-1185">Reference proteome</keyword>
<evidence type="ECO:0000313" key="2">
    <source>
        <dbReference type="Proteomes" id="UP001243375"/>
    </source>
</evidence>
<protein>
    <submittedName>
        <fullName evidence="1">Uncharacterized protein</fullName>
    </submittedName>
</protein>
<dbReference type="Proteomes" id="UP001243375">
    <property type="component" value="Unassembled WGS sequence"/>
</dbReference>
<evidence type="ECO:0000313" key="1">
    <source>
        <dbReference type="EMBL" id="KAJ9122297.1"/>
    </source>
</evidence>
<name>A0ACC2XHV1_9TREE</name>
<organism evidence="1 2">
    <name type="scientific">Naganishia vaughanmartiniae</name>
    <dbReference type="NCBI Taxonomy" id="1424756"/>
    <lineage>
        <taxon>Eukaryota</taxon>
        <taxon>Fungi</taxon>
        <taxon>Dikarya</taxon>
        <taxon>Basidiomycota</taxon>
        <taxon>Agaricomycotina</taxon>
        <taxon>Tremellomycetes</taxon>
        <taxon>Filobasidiales</taxon>
        <taxon>Filobasidiaceae</taxon>
        <taxon>Naganishia</taxon>
    </lineage>
</organism>
<dbReference type="EMBL" id="JASBWU010000004">
    <property type="protein sequence ID" value="KAJ9122297.1"/>
    <property type="molecule type" value="Genomic_DNA"/>
</dbReference>
<accession>A0ACC2XHV1</accession>
<proteinExistence type="predicted"/>
<sequence length="86" mass="9245">MIPRNPTAITLRADDIQDLLAQLEEQKTQKAAAQNPGQASTFTPAEGTTQTQDKSVEMADAAVPGGMPHTTLDDRKGKSRNERLGL</sequence>
<gene>
    <name evidence="1" type="ORF">QFC22_001718</name>
</gene>
<comment type="caution">
    <text evidence="1">The sequence shown here is derived from an EMBL/GenBank/DDBJ whole genome shotgun (WGS) entry which is preliminary data.</text>
</comment>